<dbReference type="AlphaFoldDB" id="A0A409YJU9"/>
<proteinExistence type="predicted"/>
<evidence type="ECO:0000313" key="3">
    <source>
        <dbReference type="EMBL" id="PPR03292.1"/>
    </source>
</evidence>
<reference evidence="3 4" key="1">
    <citation type="journal article" date="2018" name="Evol. Lett.">
        <title>Horizontal gene cluster transfer increased hallucinogenic mushroom diversity.</title>
        <authorList>
            <person name="Reynolds H.T."/>
            <person name="Vijayakumar V."/>
            <person name="Gluck-Thaler E."/>
            <person name="Korotkin H.B."/>
            <person name="Matheny P.B."/>
            <person name="Slot J.C."/>
        </authorList>
    </citation>
    <scope>NUCLEOTIDE SEQUENCE [LARGE SCALE GENOMIC DNA]</scope>
    <source>
        <strain evidence="3 4">2629</strain>
    </source>
</reference>
<feature type="compositionally biased region" description="Acidic residues" evidence="2">
    <location>
        <begin position="15"/>
        <end position="25"/>
    </location>
</feature>
<feature type="region of interest" description="Disordered" evidence="2">
    <location>
        <begin position="1"/>
        <end position="53"/>
    </location>
</feature>
<protein>
    <submittedName>
        <fullName evidence="3">Uncharacterized protein</fullName>
    </submittedName>
</protein>
<gene>
    <name evidence="3" type="ORF">CVT24_012777</name>
</gene>
<feature type="region of interest" description="Disordered" evidence="2">
    <location>
        <begin position="183"/>
        <end position="215"/>
    </location>
</feature>
<name>A0A409YJU9_9AGAR</name>
<evidence type="ECO:0000256" key="1">
    <source>
        <dbReference type="SAM" id="Coils"/>
    </source>
</evidence>
<organism evidence="3 4">
    <name type="scientific">Panaeolus cyanescens</name>
    <dbReference type="NCBI Taxonomy" id="181874"/>
    <lineage>
        <taxon>Eukaryota</taxon>
        <taxon>Fungi</taxon>
        <taxon>Dikarya</taxon>
        <taxon>Basidiomycota</taxon>
        <taxon>Agaricomycotina</taxon>
        <taxon>Agaricomycetes</taxon>
        <taxon>Agaricomycetidae</taxon>
        <taxon>Agaricales</taxon>
        <taxon>Agaricineae</taxon>
        <taxon>Galeropsidaceae</taxon>
        <taxon>Panaeolus</taxon>
    </lineage>
</organism>
<dbReference type="InParanoid" id="A0A409YJU9"/>
<dbReference type="EMBL" id="NHTK01001079">
    <property type="protein sequence ID" value="PPR03292.1"/>
    <property type="molecule type" value="Genomic_DNA"/>
</dbReference>
<keyword evidence="1" id="KW-0175">Coiled coil</keyword>
<dbReference type="Proteomes" id="UP000284842">
    <property type="component" value="Unassembled WGS sequence"/>
</dbReference>
<keyword evidence="4" id="KW-1185">Reference proteome</keyword>
<evidence type="ECO:0000256" key="2">
    <source>
        <dbReference type="SAM" id="MobiDB-lite"/>
    </source>
</evidence>
<evidence type="ECO:0000313" key="4">
    <source>
        <dbReference type="Proteomes" id="UP000284842"/>
    </source>
</evidence>
<feature type="compositionally biased region" description="Polar residues" evidence="2">
    <location>
        <begin position="191"/>
        <end position="212"/>
    </location>
</feature>
<sequence length="288" mass="31882">MAVKKEPVSSPVVLESEDIDSEDIDPNNILPSDSGCPGAASAHLESESLFTPPRPADGSNLYIYDEIDAASDPADIRRVIEESNQPRVNAAAERERVSALSPSNISIRDSDAAYLAMANTHARYNLYGLAPSEDSDSDVASSLESMVSSYLVDKCFIKSNLKAQHHSTPDPQPNVHHTRILSQGARRRDTNSSPGHLTPSSSERQMTGNTPSAPLPDWFEAQLITTIRSYVSLRAGSLMEELQRTRQQLLEAMEREAELNVENRILRRENLRLQDSSKDAMSRKKRKL</sequence>
<accession>A0A409YJU9</accession>
<comment type="caution">
    <text evidence="3">The sequence shown here is derived from an EMBL/GenBank/DDBJ whole genome shotgun (WGS) entry which is preliminary data.</text>
</comment>
<feature type="coiled-coil region" evidence="1">
    <location>
        <begin position="235"/>
        <end position="269"/>
    </location>
</feature>